<dbReference type="GO" id="GO:0043161">
    <property type="term" value="P:proteasome-mediated ubiquitin-dependent protein catabolic process"/>
    <property type="evidence" value="ECO:0007669"/>
    <property type="project" value="TreeGrafter"/>
</dbReference>
<dbReference type="GO" id="GO:0031468">
    <property type="term" value="P:nuclear membrane reassembly"/>
    <property type="evidence" value="ECO:0007669"/>
    <property type="project" value="TreeGrafter"/>
</dbReference>
<gene>
    <name evidence="4" type="ORF">MICPUCDRAFT_46600</name>
</gene>
<dbReference type="FunFam" id="3.30.420.210:FF:000002">
    <property type="entry name" value="UBX domain-containing protein 1"/>
    <property type="match status" value="1"/>
</dbReference>
<dbReference type="OMA" id="QEWYTGG"/>
<dbReference type="PROSITE" id="PS51399">
    <property type="entry name" value="SEP"/>
    <property type="match status" value="1"/>
</dbReference>
<dbReference type="PANTHER" id="PTHR23333:SF20">
    <property type="entry name" value="NSFL1 COFACTOR P47"/>
    <property type="match status" value="1"/>
</dbReference>
<dbReference type="GO" id="GO:0000045">
    <property type="term" value="P:autophagosome assembly"/>
    <property type="evidence" value="ECO:0007669"/>
    <property type="project" value="TreeGrafter"/>
</dbReference>
<dbReference type="Gene3D" id="1.10.8.10">
    <property type="entry name" value="DNA helicase RuvA subunit, C-terminal domain"/>
    <property type="match status" value="1"/>
</dbReference>
<dbReference type="GO" id="GO:0061025">
    <property type="term" value="P:membrane fusion"/>
    <property type="evidence" value="ECO:0007669"/>
    <property type="project" value="TreeGrafter"/>
</dbReference>
<dbReference type="Proteomes" id="UP000001876">
    <property type="component" value="Unassembled WGS sequence"/>
</dbReference>
<dbReference type="SUPFAM" id="SSF54236">
    <property type="entry name" value="Ubiquitin-like"/>
    <property type="match status" value="1"/>
</dbReference>
<dbReference type="InterPro" id="IPR029071">
    <property type="entry name" value="Ubiquitin-like_domsf"/>
</dbReference>
<name>C1MNP9_MICPC</name>
<dbReference type="Pfam" id="PF00789">
    <property type="entry name" value="UBX"/>
    <property type="match status" value="1"/>
</dbReference>
<dbReference type="GO" id="GO:0005829">
    <property type="term" value="C:cytosol"/>
    <property type="evidence" value="ECO:0007669"/>
    <property type="project" value="TreeGrafter"/>
</dbReference>
<dbReference type="Gene3D" id="3.30.420.210">
    <property type="entry name" value="SEP domain"/>
    <property type="match status" value="1"/>
</dbReference>
<dbReference type="PROSITE" id="PS50033">
    <property type="entry name" value="UBX"/>
    <property type="match status" value="1"/>
</dbReference>
<dbReference type="EMBL" id="GG663737">
    <property type="protein sequence ID" value="EEH58792.1"/>
    <property type="molecule type" value="Genomic_DNA"/>
</dbReference>
<dbReference type="GO" id="GO:0043130">
    <property type="term" value="F:ubiquitin binding"/>
    <property type="evidence" value="ECO:0007669"/>
    <property type="project" value="TreeGrafter"/>
</dbReference>
<dbReference type="eggNOG" id="KOG2086">
    <property type="taxonomic scope" value="Eukaryota"/>
</dbReference>
<reference evidence="4 5" key="1">
    <citation type="journal article" date="2009" name="Science">
        <title>Green evolution and dynamic adaptations revealed by genomes of the marine picoeukaryotes Micromonas.</title>
        <authorList>
            <person name="Worden A.Z."/>
            <person name="Lee J.H."/>
            <person name="Mock T."/>
            <person name="Rouze P."/>
            <person name="Simmons M.P."/>
            <person name="Aerts A.L."/>
            <person name="Allen A.E."/>
            <person name="Cuvelier M.L."/>
            <person name="Derelle E."/>
            <person name="Everett M.V."/>
            <person name="Foulon E."/>
            <person name="Grimwood J."/>
            <person name="Gundlach H."/>
            <person name="Henrissat B."/>
            <person name="Napoli C."/>
            <person name="McDonald S.M."/>
            <person name="Parker M.S."/>
            <person name="Rombauts S."/>
            <person name="Salamov A."/>
            <person name="Von Dassow P."/>
            <person name="Badger J.H."/>
            <person name="Coutinho P.M."/>
            <person name="Demir E."/>
            <person name="Dubchak I."/>
            <person name="Gentemann C."/>
            <person name="Eikrem W."/>
            <person name="Gready J.E."/>
            <person name="John U."/>
            <person name="Lanier W."/>
            <person name="Lindquist E.A."/>
            <person name="Lucas S."/>
            <person name="Mayer K.F."/>
            <person name="Moreau H."/>
            <person name="Not F."/>
            <person name="Otillar R."/>
            <person name="Panaud O."/>
            <person name="Pangilinan J."/>
            <person name="Paulsen I."/>
            <person name="Piegu B."/>
            <person name="Poliakov A."/>
            <person name="Robbens S."/>
            <person name="Schmutz J."/>
            <person name="Toulza E."/>
            <person name="Wyss T."/>
            <person name="Zelensky A."/>
            <person name="Zhou K."/>
            <person name="Armbrust E.V."/>
            <person name="Bhattacharya D."/>
            <person name="Goodenough U.W."/>
            <person name="Van de Peer Y."/>
            <person name="Grigoriev I.V."/>
        </authorList>
    </citation>
    <scope>NUCLEOTIDE SEQUENCE [LARGE SCALE GENOMIC DNA]</scope>
    <source>
        <strain evidence="4 5">CCMP1545</strain>
    </source>
</reference>
<dbReference type="InterPro" id="IPR001012">
    <property type="entry name" value="UBX_dom"/>
</dbReference>
<dbReference type="SUPFAM" id="SSF46934">
    <property type="entry name" value="UBA-like"/>
    <property type="match status" value="1"/>
</dbReference>
<dbReference type="InterPro" id="IPR012989">
    <property type="entry name" value="SEP_domain"/>
</dbReference>
<evidence type="ECO:0000313" key="5">
    <source>
        <dbReference type="Proteomes" id="UP000001876"/>
    </source>
</evidence>
<feature type="region of interest" description="Disordered" evidence="1">
    <location>
        <begin position="69"/>
        <end position="206"/>
    </location>
</feature>
<proteinExistence type="predicted"/>
<dbReference type="SUPFAM" id="SSF102848">
    <property type="entry name" value="NSFL1 (p97 ATPase) cofactor p47, SEP domain"/>
    <property type="match status" value="1"/>
</dbReference>
<dbReference type="InterPro" id="IPR036241">
    <property type="entry name" value="NSFL1C_SEP_dom_sf"/>
</dbReference>
<dbReference type="AlphaFoldDB" id="C1MNP9"/>
<feature type="domain" description="UBX" evidence="2">
    <location>
        <begin position="318"/>
        <end position="396"/>
    </location>
</feature>
<evidence type="ECO:0000313" key="4">
    <source>
        <dbReference type="EMBL" id="EEH58792.1"/>
    </source>
</evidence>
<accession>C1MNP9</accession>
<dbReference type="KEGG" id="mpp:MICPUCDRAFT_46600"/>
<protein>
    <submittedName>
        <fullName evidence="4">Predicted protein</fullName>
    </submittedName>
</protein>
<dbReference type="GO" id="GO:0005634">
    <property type="term" value="C:nucleus"/>
    <property type="evidence" value="ECO:0007669"/>
    <property type="project" value="TreeGrafter"/>
</dbReference>
<dbReference type="OrthoDB" id="25887at2759"/>
<evidence type="ECO:0000259" key="3">
    <source>
        <dbReference type="PROSITE" id="PS51399"/>
    </source>
</evidence>
<dbReference type="Gene3D" id="3.10.20.90">
    <property type="entry name" value="Phosphatidylinositol 3-kinase Catalytic Subunit, Chain A, domain 1"/>
    <property type="match status" value="1"/>
</dbReference>
<dbReference type="SMART" id="SM00553">
    <property type="entry name" value="SEP"/>
    <property type="match status" value="1"/>
</dbReference>
<dbReference type="Pfam" id="PF08059">
    <property type="entry name" value="SEP"/>
    <property type="match status" value="1"/>
</dbReference>
<dbReference type="STRING" id="564608.C1MNP9"/>
<feature type="compositionally biased region" description="Low complexity" evidence="1">
    <location>
        <begin position="69"/>
        <end position="86"/>
    </location>
</feature>
<evidence type="ECO:0000259" key="2">
    <source>
        <dbReference type="PROSITE" id="PS50033"/>
    </source>
</evidence>
<dbReference type="PANTHER" id="PTHR23333">
    <property type="entry name" value="UBX DOMAIN CONTAINING PROTEIN"/>
    <property type="match status" value="1"/>
</dbReference>
<feature type="domain" description="SEP" evidence="3">
    <location>
        <begin position="207"/>
        <end position="271"/>
    </location>
</feature>
<dbReference type="RefSeq" id="XP_003057147.1">
    <property type="nucleotide sequence ID" value="XM_003057101.1"/>
</dbReference>
<dbReference type="InterPro" id="IPR009060">
    <property type="entry name" value="UBA-like_sf"/>
</dbReference>
<feature type="compositionally biased region" description="Basic and acidic residues" evidence="1">
    <location>
        <begin position="124"/>
        <end position="137"/>
    </location>
</feature>
<feature type="region of interest" description="Disordered" evidence="1">
    <location>
        <begin position="264"/>
        <end position="321"/>
    </location>
</feature>
<dbReference type="GO" id="GO:0007030">
    <property type="term" value="P:Golgi organization"/>
    <property type="evidence" value="ECO:0007669"/>
    <property type="project" value="TreeGrafter"/>
</dbReference>
<organism evidence="5">
    <name type="scientific">Micromonas pusilla (strain CCMP1545)</name>
    <name type="common">Picoplanktonic green alga</name>
    <dbReference type="NCBI Taxonomy" id="564608"/>
    <lineage>
        <taxon>Eukaryota</taxon>
        <taxon>Viridiplantae</taxon>
        <taxon>Chlorophyta</taxon>
        <taxon>Mamiellophyceae</taxon>
        <taxon>Mamiellales</taxon>
        <taxon>Mamiellaceae</taxon>
        <taxon>Micromonas</taxon>
    </lineage>
</organism>
<dbReference type="Pfam" id="PF14555">
    <property type="entry name" value="UBA_4"/>
    <property type="match status" value="1"/>
</dbReference>
<dbReference type="CDD" id="cd01770">
    <property type="entry name" value="UBX_UBXN2"/>
    <property type="match status" value="1"/>
</dbReference>
<keyword evidence="5" id="KW-1185">Reference proteome</keyword>
<dbReference type="GeneID" id="9682094"/>
<dbReference type="CDD" id="cd14348">
    <property type="entry name" value="UBA_p47"/>
    <property type="match status" value="1"/>
</dbReference>
<sequence>MSSEDEKIAAFCAVTGCADAAKAAFHLESCGGDVDAAVGAFYEAGDEPASAPAPAPAAAAPTPATVASASASAPAARRARSSGAPSNVRGFGDVGGGGGDDDDDGEKPQEWYTGGAQSGSVVQDPKKPQSREDKLRAMLDGARAAGAVDGREEDLARGGPGGDGKKSVRGGAFTGASRSLNSDAPSDGGPVAGAAATPEPMTGAPAPQVHTITFWANGFTVDDGPLRNYDDPANTAFMQAVGRGECPRELEPTDRATPININLVKKETDYEPPPEPKYVAFSGSGRTLGGSSSSAAAPPPPPPQPASEIAPSEWSIDESAPSTSIQLRLRDGSRKVARFNLSHTVSDIRAYIAAAAPACASGEYTLQLAGFPPKRLTDGAMKIGDGGLASSVVIQR</sequence>
<evidence type="ECO:0000256" key="1">
    <source>
        <dbReference type="SAM" id="MobiDB-lite"/>
    </source>
</evidence>